<feature type="transmembrane region" description="Helical" evidence="1">
    <location>
        <begin position="169"/>
        <end position="191"/>
    </location>
</feature>
<dbReference type="Gene3D" id="3.80.10.10">
    <property type="entry name" value="Ribonuclease Inhibitor"/>
    <property type="match status" value="1"/>
</dbReference>
<dbReference type="EMBL" id="CAJOBQ010004849">
    <property type="protein sequence ID" value="CAF4645215.1"/>
    <property type="molecule type" value="Genomic_DNA"/>
</dbReference>
<gene>
    <name evidence="2" type="ORF">TSG867_LOCUS30439</name>
</gene>
<sequence length="212" mass="23978">MTNLDNLTSCCNQIKKLDSNMFSQANRLEWIDLSYNQIQIIDSMAFNGTMVLHLDLAGNPISSIETNFQEKKVPVVYLMIQLSTNRCADIDSFCQLLTNVTTSSSSVEFSSSLSLYSSTPLSFPAATTVSMMLTYESSIITIEETSVPPYVTSTLLLFKPSDQNQRWKAIVAIIIPSICILIFSLTIVYILKRKKRNQCDEHLEMKQHFARH</sequence>
<dbReference type="AlphaFoldDB" id="A0A821F3X8"/>
<dbReference type="InterPro" id="IPR032675">
    <property type="entry name" value="LRR_dom_sf"/>
</dbReference>
<keyword evidence="1" id="KW-0472">Membrane</keyword>
<organism evidence="2 3">
    <name type="scientific">Rotaria socialis</name>
    <dbReference type="NCBI Taxonomy" id="392032"/>
    <lineage>
        <taxon>Eukaryota</taxon>
        <taxon>Metazoa</taxon>
        <taxon>Spiralia</taxon>
        <taxon>Gnathifera</taxon>
        <taxon>Rotifera</taxon>
        <taxon>Eurotatoria</taxon>
        <taxon>Bdelloidea</taxon>
        <taxon>Philodinida</taxon>
        <taxon>Philodinidae</taxon>
        <taxon>Rotaria</taxon>
    </lineage>
</organism>
<reference evidence="2" key="1">
    <citation type="submission" date="2021-02" db="EMBL/GenBank/DDBJ databases">
        <authorList>
            <person name="Nowell W R."/>
        </authorList>
    </citation>
    <scope>NUCLEOTIDE SEQUENCE</scope>
</reference>
<dbReference type="InterPro" id="IPR001611">
    <property type="entry name" value="Leu-rich_rpt"/>
</dbReference>
<dbReference type="Proteomes" id="UP000663862">
    <property type="component" value="Unassembled WGS sequence"/>
</dbReference>
<accession>A0A821F3X8</accession>
<dbReference type="Pfam" id="PF13855">
    <property type="entry name" value="LRR_8"/>
    <property type="match status" value="1"/>
</dbReference>
<comment type="caution">
    <text evidence="2">The sequence shown here is derived from an EMBL/GenBank/DDBJ whole genome shotgun (WGS) entry which is preliminary data.</text>
</comment>
<evidence type="ECO:0000256" key="1">
    <source>
        <dbReference type="SAM" id="Phobius"/>
    </source>
</evidence>
<evidence type="ECO:0000313" key="3">
    <source>
        <dbReference type="Proteomes" id="UP000663862"/>
    </source>
</evidence>
<dbReference type="SUPFAM" id="SSF52058">
    <property type="entry name" value="L domain-like"/>
    <property type="match status" value="1"/>
</dbReference>
<evidence type="ECO:0000313" key="2">
    <source>
        <dbReference type="EMBL" id="CAF4645215.1"/>
    </source>
</evidence>
<name>A0A821F3X8_9BILA</name>
<protein>
    <submittedName>
        <fullName evidence="2">Uncharacterized protein</fullName>
    </submittedName>
</protein>
<keyword evidence="1" id="KW-1133">Transmembrane helix</keyword>
<keyword evidence="1" id="KW-0812">Transmembrane</keyword>
<proteinExistence type="predicted"/>